<proteinExistence type="predicted"/>
<dbReference type="InterPro" id="IPR001471">
    <property type="entry name" value="AP2/ERF_dom"/>
</dbReference>
<dbReference type="SUPFAM" id="SSF54060">
    <property type="entry name" value="His-Me finger endonucleases"/>
    <property type="match status" value="1"/>
</dbReference>
<keyword evidence="2" id="KW-0238">DNA-binding</keyword>
<dbReference type="InterPro" id="IPR003615">
    <property type="entry name" value="HNH_nuc"/>
</dbReference>
<dbReference type="Gene3D" id="3.90.75.20">
    <property type="match status" value="1"/>
</dbReference>
<evidence type="ECO:0000313" key="5">
    <source>
        <dbReference type="EMBL" id="UPL50545.1"/>
    </source>
</evidence>
<keyword evidence="5" id="KW-0255">Endonuclease</keyword>
<dbReference type="Gene3D" id="3.30.730.10">
    <property type="entry name" value="AP2/ERF domain"/>
    <property type="match status" value="1"/>
</dbReference>
<dbReference type="Proteomes" id="UP000829647">
    <property type="component" value="Chromosome"/>
</dbReference>
<keyword evidence="5" id="KW-0540">Nuclease</keyword>
<dbReference type="EMBL" id="CP095848">
    <property type="protein sequence ID" value="UPL50545.1"/>
    <property type="molecule type" value="Genomic_DNA"/>
</dbReference>
<evidence type="ECO:0000256" key="3">
    <source>
        <dbReference type="ARBA" id="ARBA00023163"/>
    </source>
</evidence>
<evidence type="ECO:0000259" key="4">
    <source>
        <dbReference type="PROSITE" id="PS51032"/>
    </source>
</evidence>
<keyword evidence="1" id="KW-0805">Transcription regulation</keyword>
<dbReference type="InterPro" id="IPR044925">
    <property type="entry name" value="His-Me_finger_sf"/>
</dbReference>
<name>A0ABY4JCK6_9BACT</name>
<dbReference type="RefSeq" id="WP_247976557.1">
    <property type="nucleotide sequence ID" value="NZ_CP095848.1"/>
</dbReference>
<dbReference type="InterPro" id="IPR016177">
    <property type="entry name" value="DNA-bd_dom_sf"/>
</dbReference>
<sequence length="176" mass="20190">MKDQNNYFTLNNEQACVIPNTDSQYAVTESGCVYSIRYKRILKQYTNANGYQAINLPIGTKRIHSLVGECFVANPDQKPFIDHIDRNKGNNNYRNLRWVTNEENNKNRGLRSTSKTGYIGVRYKSGSEKYEARISHNKKQLQIGSYSVAEDAARAYDQKAIEYGYAVLNFPDDINK</sequence>
<dbReference type="SMART" id="SM00380">
    <property type="entry name" value="AP2"/>
    <property type="match status" value="1"/>
</dbReference>
<evidence type="ECO:0000256" key="2">
    <source>
        <dbReference type="ARBA" id="ARBA00023125"/>
    </source>
</evidence>
<dbReference type="PROSITE" id="PS51032">
    <property type="entry name" value="AP2_ERF"/>
    <property type="match status" value="1"/>
</dbReference>
<keyword evidence="5" id="KW-0378">Hydrolase</keyword>
<accession>A0ABY4JCK6</accession>
<feature type="domain" description="AP2/ERF" evidence="4">
    <location>
        <begin position="117"/>
        <end position="176"/>
    </location>
</feature>
<reference evidence="5 6" key="1">
    <citation type="submission" date="2022-04" db="EMBL/GenBank/DDBJ databases">
        <title>Hymenobacter sp. isolated from the air.</title>
        <authorList>
            <person name="Won M."/>
            <person name="Lee C.-M."/>
            <person name="Woen H.-Y."/>
            <person name="Kwon S.-W."/>
        </authorList>
    </citation>
    <scope>NUCLEOTIDE SEQUENCE [LARGE SCALE GENOMIC DNA]</scope>
    <source>
        <strain evidence="6">5516 S-25</strain>
    </source>
</reference>
<dbReference type="InterPro" id="IPR036955">
    <property type="entry name" value="AP2/ERF_dom_sf"/>
</dbReference>
<organism evidence="5 6">
    <name type="scientific">Hymenobacter sublimis</name>
    <dbReference type="NCBI Taxonomy" id="2933777"/>
    <lineage>
        <taxon>Bacteria</taxon>
        <taxon>Pseudomonadati</taxon>
        <taxon>Bacteroidota</taxon>
        <taxon>Cytophagia</taxon>
        <taxon>Cytophagales</taxon>
        <taxon>Hymenobacteraceae</taxon>
        <taxon>Hymenobacter</taxon>
    </lineage>
</organism>
<keyword evidence="6" id="KW-1185">Reference proteome</keyword>
<dbReference type="CDD" id="cd00085">
    <property type="entry name" value="HNHc"/>
    <property type="match status" value="1"/>
</dbReference>
<dbReference type="SUPFAM" id="SSF54171">
    <property type="entry name" value="DNA-binding domain"/>
    <property type="match status" value="1"/>
</dbReference>
<evidence type="ECO:0000256" key="1">
    <source>
        <dbReference type="ARBA" id="ARBA00023015"/>
    </source>
</evidence>
<evidence type="ECO:0000313" key="6">
    <source>
        <dbReference type="Proteomes" id="UP000829647"/>
    </source>
</evidence>
<keyword evidence="3" id="KW-0804">Transcription</keyword>
<protein>
    <submittedName>
        <fullName evidence="5">HNH endonuclease</fullName>
    </submittedName>
</protein>
<gene>
    <name evidence="5" type="ORF">MWH26_06460</name>
</gene>
<dbReference type="GO" id="GO:0004519">
    <property type="term" value="F:endonuclease activity"/>
    <property type="evidence" value="ECO:0007669"/>
    <property type="project" value="UniProtKB-KW"/>
</dbReference>
<dbReference type="Pfam" id="PF13392">
    <property type="entry name" value="HNH_3"/>
    <property type="match status" value="1"/>
</dbReference>